<dbReference type="GO" id="GO:0009376">
    <property type="term" value="C:HslUV protease complex"/>
    <property type="evidence" value="ECO:0007669"/>
    <property type="project" value="UniProtKB-ARBA"/>
</dbReference>
<gene>
    <name evidence="7" type="ORF">ENK37_10330</name>
</gene>
<dbReference type="PANTHER" id="PTHR48102">
    <property type="entry name" value="ATP-DEPENDENT CLP PROTEASE ATP-BINDING SUBUNIT CLPX-LIKE, MITOCHONDRIAL-RELATED"/>
    <property type="match status" value="1"/>
</dbReference>
<dbReference type="GO" id="GO:0016887">
    <property type="term" value="F:ATP hydrolysis activity"/>
    <property type="evidence" value="ECO:0007669"/>
    <property type="project" value="InterPro"/>
</dbReference>
<dbReference type="SUPFAM" id="SSF52540">
    <property type="entry name" value="P-loop containing nucleoside triphosphate hydrolases"/>
    <property type="match status" value="1"/>
</dbReference>
<evidence type="ECO:0000259" key="5">
    <source>
        <dbReference type="SMART" id="SM00382"/>
    </source>
</evidence>
<dbReference type="Proteomes" id="UP000885759">
    <property type="component" value="Unassembled WGS sequence"/>
</dbReference>
<feature type="domain" description="Clp ATPase C-terminal" evidence="6">
    <location>
        <begin position="314"/>
        <end position="405"/>
    </location>
</feature>
<keyword evidence="7" id="KW-0378">Hydrolase</keyword>
<dbReference type="InterPro" id="IPR050052">
    <property type="entry name" value="ATP-dep_Clp_protease_ClpX"/>
</dbReference>
<dbReference type="Pfam" id="PF07724">
    <property type="entry name" value="AAA_2"/>
    <property type="match status" value="1"/>
</dbReference>
<dbReference type="FunFam" id="3.40.50.300:FF:000220">
    <property type="entry name" value="ATP-dependent protease ATPase subunit HslU"/>
    <property type="match status" value="1"/>
</dbReference>
<dbReference type="GO" id="GO:0051603">
    <property type="term" value="P:proteolysis involved in protein catabolic process"/>
    <property type="evidence" value="ECO:0007669"/>
    <property type="project" value="TreeGrafter"/>
</dbReference>
<evidence type="ECO:0000256" key="1">
    <source>
        <dbReference type="ARBA" id="ARBA00009771"/>
    </source>
</evidence>
<keyword evidence="4" id="KW-0143">Chaperone</keyword>
<dbReference type="SMART" id="SM00382">
    <property type="entry name" value="AAA"/>
    <property type="match status" value="1"/>
</dbReference>
<feature type="domain" description="AAA+ ATPase" evidence="5">
    <location>
        <begin position="49"/>
        <end position="311"/>
    </location>
</feature>
<dbReference type="GO" id="GO:0005524">
    <property type="term" value="F:ATP binding"/>
    <property type="evidence" value="ECO:0007669"/>
    <property type="project" value="UniProtKB-KW"/>
</dbReference>
<dbReference type="EMBL" id="DRPZ01000258">
    <property type="protein sequence ID" value="HGY10425.1"/>
    <property type="molecule type" value="Genomic_DNA"/>
</dbReference>
<dbReference type="AlphaFoldDB" id="A0A7C4V702"/>
<protein>
    <submittedName>
        <fullName evidence="7">ATP-dependent protease ATP-binding subunit HslU</fullName>
    </submittedName>
</protein>
<reference evidence="7" key="1">
    <citation type="journal article" date="2020" name="mSystems">
        <title>Genome- and Community-Level Interaction Insights into Carbon Utilization and Element Cycling Functions of Hydrothermarchaeota in Hydrothermal Sediment.</title>
        <authorList>
            <person name="Zhou Z."/>
            <person name="Liu Y."/>
            <person name="Xu W."/>
            <person name="Pan J."/>
            <person name="Luo Z.H."/>
            <person name="Li M."/>
        </authorList>
    </citation>
    <scope>NUCLEOTIDE SEQUENCE [LARGE SCALE GENOMIC DNA]</scope>
    <source>
        <strain evidence="7">HyVt-570</strain>
    </source>
</reference>
<dbReference type="InterPro" id="IPR027417">
    <property type="entry name" value="P-loop_NTPase"/>
</dbReference>
<name>A0A7C4V702_9DEIN</name>
<proteinExistence type="inferred from homology"/>
<dbReference type="PANTHER" id="PTHR48102:SF3">
    <property type="entry name" value="ATP-DEPENDENT PROTEASE ATPASE SUBUNIT HSLU"/>
    <property type="match status" value="1"/>
</dbReference>
<evidence type="ECO:0000256" key="4">
    <source>
        <dbReference type="ARBA" id="ARBA00023186"/>
    </source>
</evidence>
<keyword evidence="3 7" id="KW-0067">ATP-binding</keyword>
<dbReference type="GO" id="GO:0008233">
    <property type="term" value="F:peptidase activity"/>
    <property type="evidence" value="ECO:0007669"/>
    <property type="project" value="UniProtKB-KW"/>
</dbReference>
<dbReference type="InterPro" id="IPR003959">
    <property type="entry name" value="ATPase_AAA_core"/>
</dbReference>
<dbReference type="Pfam" id="PF00004">
    <property type="entry name" value="AAA"/>
    <property type="match status" value="1"/>
</dbReference>
<dbReference type="InterPro" id="IPR003593">
    <property type="entry name" value="AAA+_ATPase"/>
</dbReference>
<evidence type="ECO:0000256" key="3">
    <source>
        <dbReference type="ARBA" id="ARBA00022840"/>
    </source>
</evidence>
<keyword evidence="7" id="KW-0645">Protease</keyword>
<dbReference type="InterPro" id="IPR019489">
    <property type="entry name" value="Clp_ATPase_C"/>
</dbReference>
<comment type="similarity">
    <text evidence="1">Belongs to the ClpX chaperone family. HslU subfamily.</text>
</comment>
<comment type="caution">
    <text evidence="7">The sequence shown here is derived from an EMBL/GenBank/DDBJ whole genome shotgun (WGS) entry which is preliminary data.</text>
</comment>
<dbReference type="Gene3D" id="1.10.8.60">
    <property type="match status" value="1"/>
</dbReference>
<dbReference type="Gene3D" id="3.40.50.300">
    <property type="entry name" value="P-loop containing nucleotide triphosphate hydrolases"/>
    <property type="match status" value="2"/>
</dbReference>
<keyword evidence="2" id="KW-0547">Nucleotide-binding</keyword>
<accession>A0A7C4V702</accession>
<dbReference type="Gene3D" id="1.10.8.10">
    <property type="entry name" value="DNA helicase RuvA subunit, C-terminal domain"/>
    <property type="match status" value="1"/>
</dbReference>
<organism evidence="7">
    <name type="scientific">Oceanithermus profundus</name>
    <dbReference type="NCBI Taxonomy" id="187137"/>
    <lineage>
        <taxon>Bacteria</taxon>
        <taxon>Thermotogati</taxon>
        <taxon>Deinococcota</taxon>
        <taxon>Deinococci</taxon>
        <taxon>Thermales</taxon>
        <taxon>Thermaceae</taxon>
        <taxon>Oceanithermus</taxon>
    </lineage>
</organism>
<dbReference type="SMART" id="SM01086">
    <property type="entry name" value="ClpB_D2-small"/>
    <property type="match status" value="1"/>
</dbReference>
<sequence>MTELTPREIVAELDKYVIGQQEAKKAVAVALRNRYRRQKLPPELRREVSPKNILMIGPTGVGKTEIARRLARLSGAPFLKVEATKFTEVGYVGRDVDSIVRDLAEVAYQLVMREKTEKVAEVAARLASSQIAQMLNVPREDVSAGLYDQEYVEIEVPEEPKLPFMGMLGGMEGQMQGLQDMLSGLLPKRPVRKRMRVLEAREVLKNQEAERLVDKEEVSQEAVRRAQEDGIVFLDEIDKIAGSSAVQGPDVSGEGVQRDLLPIVEGTVVNTRLGPISTEHVLFIGAGAFNVAKPSDLIPELQGRFPIRVELAELTADDFERILRHTENSLIKQYTELLATDGTELVFSDEAIRAVADMAYRANRELEDIGARRLATVLEYLLEEVSFQVELGRVEITKEYVEERLASVLESEDLSRYIL</sequence>
<evidence type="ECO:0000256" key="2">
    <source>
        <dbReference type="ARBA" id="ARBA00022741"/>
    </source>
</evidence>
<evidence type="ECO:0000259" key="6">
    <source>
        <dbReference type="SMART" id="SM01086"/>
    </source>
</evidence>
<evidence type="ECO:0000313" key="7">
    <source>
        <dbReference type="EMBL" id="HGY10425.1"/>
    </source>
</evidence>
<dbReference type="CDD" id="cd19498">
    <property type="entry name" value="RecA-like_HslU"/>
    <property type="match status" value="1"/>
</dbReference>